<dbReference type="AlphaFoldDB" id="A0A077WZ51"/>
<sequence length="248" mass="28579">MSIKSIYNYINYLKLKDDERLVKDLPLFPVTTDELVEFLEHKRHESSLESILGVLDNLARLPEHGDKWIKSVVRQERVLKLLESYRAYRKHCPDFIRQRFTDKMIKRRTQKWQKAYKGNKAIAEFIASSKRANRIKTPTEYDITAVINGITYQSSSTKSNISQSSSSTGHPSSSLSTTSPSSNPHPTRHKAAGFFVYEERSLLAQTRPEQLQEDMSKYKTIKLDMADFPSHVVSLVPHPSLYDSHDFS</sequence>
<dbReference type="EMBL" id="LK023357">
    <property type="protein sequence ID" value="CDS12313.1"/>
    <property type="molecule type" value="Genomic_DNA"/>
</dbReference>
<reference evidence="2" key="1">
    <citation type="journal article" date="2014" name="Genome Announc.">
        <title>De novo whole-genome sequence and genome annotation of Lichtheimia ramosa.</title>
        <authorList>
            <person name="Linde J."/>
            <person name="Schwartze V."/>
            <person name="Binder U."/>
            <person name="Lass-Florl C."/>
            <person name="Voigt K."/>
            <person name="Horn F."/>
        </authorList>
    </citation>
    <scope>NUCLEOTIDE SEQUENCE</scope>
    <source>
        <strain evidence="2">JMRC FSU:6197</strain>
    </source>
</reference>
<accession>A0A077WZ51</accession>
<feature type="region of interest" description="Disordered" evidence="1">
    <location>
        <begin position="156"/>
        <end position="189"/>
    </location>
</feature>
<organism evidence="2">
    <name type="scientific">Lichtheimia ramosa</name>
    <dbReference type="NCBI Taxonomy" id="688394"/>
    <lineage>
        <taxon>Eukaryota</taxon>
        <taxon>Fungi</taxon>
        <taxon>Fungi incertae sedis</taxon>
        <taxon>Mucoromycota</taxon>
        <taxon>Mucoromycotina</taxon>
        <taxon>Mucoromycetes</taxon>
        <taxon>Mucorales</taxon>
        <taxon>Lichtheimiaceae</taxon>
        <taxon>Lichtheimia</taxon>
    </lineage>
</organism>
<evidence type="ECO:0000256" key="1">
    <source>
        <dbReference type="SAM" id="MobiDB-lite"/>
    </source>
</evidence>
<feature type="compositionally biased region" description="Low complexity" evidence="1">
    <location>
        <begin position="156"/>
        <end position="185"/>
    </location>
</feature>
<name>A0A077WZ51_9FUNG</name>
<gene>
    <name evidence="2" type="ORF">LRAMOSA04508</name>
</gene>
<proteinExistence type="predicted"/>
<evidence type="ECO:0000313" key="2">
    <source>
        <dbReference type="EMBL" id="CDS12313.1"/>
    </source>
</evidence>
<dbReference type="OrthoDB" id="2267177at2759"/>
<protein>
    <submittedName>
        <fullName evidence="2">Uncharacterized protein</fullName>
    </submittedName>
</protein>